<feature type="compositionally biased region" description="Polar residues" evidence="1">
    <location>
        <begin position="8"/>
        <end position="27"/>
    </location>
</feature>
<evidence type="ECO:0000313" key="3">
    <source>
        <dbReference type="EMBL" id="PAV23309.1"/>
    </source>
</evidence>
<organism evidence="3 4">
    <name type="scientific">Pyrrhoderma noxium</name>
    <dbReference type="NCBI Taxonomy" id="2282107"/>
    <lineage>
        <taxon>Eukaryota</taxon>
        <taxon>Fungi</taxon>
        <taxon>Dikarya</taxon>
        <taxon>Basidiomycota</taxon>
        <taxon>Agaricomycotina</taxon>
        <taxon>Agaricomycetes</taxon>
        <taxon>Hymenochaetales</taxon>
        <taxon>Hymenochaetaceae</taxon>
        <taxon>Pyrrhoderma</taxon>
    </lineage>
</organism>
<evidence type="ECO:0000259" key="2">
    <source>
        <dbReference type="Pfam" id="PF24016"/>
    </source>
</evidence>
<dbReference type="InParanoid" id="A0A286UUN9"/>
<protein>
    <recommendedName>
        <fullName evidence="2">DUF7330 domain-containing protein</fullName>
    </recommendedName>
</protein>
<proteinExistence type="predicted"/>
<dbReference type="STRING" id="2282107.A0A286UUN9"/>
<dbReference type="Pfam" id="PF24016">
    <property type="entry name" value="DUF7330"/>
    <property type="match status" value="1"/>
</dbReference>
<comment type="caution">
    <text evidence="3">The sequence shown here is derived from an EMBL/GenBank/DDBJ whole genome shotgun (WGS) entry which is preliminary data.</text>
</comment>
<sequence length="231" mass="26074">MPLGFVPKQQNPAMGHKPTNSSSSSLQDELYTGPHKVTFRPRAEWDFEARAEDAPIDIDLVMPPHRPRLQPENHRTNMLLSSKATSIHAKVCRHALNRSFNLRISGGRNTNVEVWVPSNFLGFITVGAGVRQVSFSSIFVDTVLPQVQVNRNVSTPRIGDQIVVETGGNVIFRVWDVLSRTPESEFKRIQKTKRSSGGRWRRVFGVGKLEDTNPPNAPYMDWDFLIEDDVI</sequence>
<dbReference type="Proteomes" id="UP000217199">
    <property type="component" value="Unassembled WGS sequence"/>
</dbReference>
<keyword evidence="4" id="KW-1185">Reference proteome</keyword>
<evidence type="ECO:0000256" key="1">
    <source>
        <dbReference type="SAM" id="MobiDB-lite"/>
    </source>
</evidence>
<feature type="region of interest" description="Disordered" evidence="1">
    <location>
        <begin position="1"/>
        <end position="29"/>
    </location>
</feature>
<gene>
    <name evidence="3" type="ORF">PNOK_0037700</name>
</gene>
<dbReference type="AlphaFoldDB" id="A0A286UUN9"/>
<feature type="domain" description="DUF7330" evidence="2">
    <location>
        <begin position="51"/>
        <end position="150"/>
    </location>
</feature>
<evidence type="ECO:0000313" key="4">
    <source>
        <dbReference type="Proteomes" id="UP000217199"/>
    </source>
</evidence>
<accession>A0A286UUN9</accession>
<dbReference type="OrthoDB" id="3177929at2759"/>
<reference evidence="3 4" key="1">
    <citation type="journal article" date="2017" name="Mol. Ecol.">
        <title>Comparative and population genomic landscape of Phellinus noxius: A hypervariable fungus causing root rot in trees.</title>
        <authorList>
            <person name="Chung C.L."/>
            <person name="Lee T.J."/>
            <person name="Akiba M."/>
            <person name="Lee H.H."/>
            <person name="Kuo T.H."/>
            <person name="Liu D."/>
            <person name="Ke H.M."/>
            <person name="Yokoi T."/>
            <person name="Roa M.B."/>
            <person name="Lu M.J."/>
            <person name="Chang Y.Y."/>
            <person name="Ann P.J."/>
            <person name="Tsai J.N."/>
            <person name="Chen C.Y."/>
            <person name="Tzean S.S."/>
            <person name="Ota Y."/>
            <person name="Hattori T."/>
            <person name="Sahashi N."/>
            <person name="Liou R.F."/>
            <person name="Kikuchi T."/>
            <person name="Tsai I.J."/>
        </authorList>
    </citation>
    <scope>NUCLEOTIDE SEQUENCE [LARGE SCALE GENOMIC DNA]</scope>
    <source>
        <strain evidence="3 4">FFPRI411160</strain>
    </source>
</reference>
<dbReference type="EMBL" id="NBII01000001">
    <property type="protein sequence ID" value="PAV23309.1"/>
    <property type="molecule type" value="Genomic_DNA"/>
</dbReference>
<dbReference type="InterPro" id="IPR055754">
    <property type="entry name" value="DUF7330"/>
</dbReference>
<name>A0A286UUN9_9AGAM</name>